<evidence type="ECO:0000256" key="1">
    <source>
        <dbReference type="SAM" id="SignalP"/>
    </source>
</evidence>
<dbReference type="AlphaFoldDB" id="A0A847S5V8"/>
<evidence type="ECO:0008006" key="4">
    <source>
        <dbReference type="Google" id="ProtNLM"/>
    </source>
</evidence>
<dbReference type="RefSeq" id="WP_168874368.1">
    <property type="nucleotide sequence ID" value="NZ_JABAIA010000003.1"/>
</dbReference>
<gene>
    <name evidence="2" type="ORF">HGH92_29400</name>
</gene>
<proteinExistence type="predicted"/>
<dbReference type="Proteomes" id="UP000570474">
    <property type="component" value="Unassembled WGS sequence"/>
</dbReference>
<reference evidence="2 3" key="1">
    <citation type="submission" date="2020-04" db="EMBL/GenBank/DDBJ databases">
        <authorList>
            <person name="Yin C."/>
        </authorList>
    </citation>
    <scope>NUCLEOTIDE SEQUENCE [LARGE SCALE GENOMIC DNA]</scope>
    <source>
        <strain evidence="2 3">Ae27</strain>
    </source>
</reference>
<feature type="signal peptide" evidence="1">
    <location>
        <begin position="1"/>
        <end position="21"/>
    </location>
</feature>
<evidence type="ECO:0000313" key="2">
    <source>
        <dbReference type="EMBL" id="NLR68458.1"/>
    </source>
</evidence>
<protein>
    <recommendedName>
        <fullName evidence="4">PLAT domain-containing protein</fullName>
    </recommendedName>
</protein>
<evidence type="ECO:0000313" key="3">
    <source>
        <dbReference type="Proteomes" id="UP000570474"/>
    </source>
</evidence>
<organism evidence="2 3">
    <name type="scientific">Chitinophaga varians</name>
    <dbReference type="NCBI Taxonomy" id="2202339"/>
    <lineage>
        <taxon>Bacteria</taxon>
        <taxon>Pseudomonadati</taxon>
        <taxon>Bacteroidota</taxon>
        <taxon>Chitinophagia</taxon>
        <taxon>Chitinophagales</taxon>
        <taxon>Chitinophagaceae</taxon>
        <taxon>Chitinophaga</taxon>
    </lineage>
</organism>
<keyword evidence="3" id="KW-1185">Reference proteome</keyword>
<name>A0A847S5V8_9BACT</name>
<comment type="caution">
    <text evidence="2">The sequence shown here is derived from an EMBL/GenBank/DDBJ whole genome shotgun (WGS) entry which is preliminary data.</text>
</comment>
<dbReference type="EMBL" id="JABAIA010000003">
    <property type="protein sequence ID" value="NLR68458.1"/>
    <property type="molecule type" value="Genomic_DNA"/>
</dbReference>
<keyword evidence="1" id="KW-0732">Signal</keyword>
<accession>A0A847S5V8</accession>
<sequence>MKKIFILMAFVMLFCAWKATAQEARTPLLYEGTIDGKLAITLYLVSVPRECGGDPYYQCIYRYNKNKDNEWLSLNVEYNQQNQFIMVEHRFSGVMILQKNIDGFSGIWIHPNGTTQKKVILRKTHLPKTDIKKYEDYMDKTFYNTDDC</sequence>
<feature type="chain" id="PRO_5032966398" description="PLAT domain-containing protein" evidence="1">
    <location>
        <begin position="22"/>
        <end position="148"/>
    </location>
</feature>